<name>A0ACA9KL91_9GLOM</name>
<protein>
    <submittedName>
        <fullName evidence="1">12440_t:CDS:1</fullName>
    </submittedName>
</protein>
<sequence>MDIYAKTFKLEVKGDYVILAQVRHHSQELLEKLSNVTCFLDYSISKKVSLEIFGQVSDVLTCKKSTFGKSFLEKGERHAFFIGSPNDYSVYPKDGSPGDLLIGKLNIVNVIRVDGGQYGANLVIPPAPIKPKDPALPNGDGEKEGAVKGELDGKSEKTKEEKLADELAEAIRDLQISHLKKFPADSKARANILEELENNHLDHLPLFTTKLEMLLGSDSKKDVSSKGGEITPEAASSICEAADELLKNIDLTALAQYYGVKHDTAANEAADKKKKENEEKKKAVVLAYRAKAQALAVLADVTSDSESVNEFAVEFEKTWKVLAQWLDSTPPTSDFKSLLVYITRERRAKRFGNAIKALNKYIGEVGLNNDTVKDYEKALDMRVELFRDSEWDIWEKYESKWKHIRIPPDGYAPF</sequence>
<dbReference type="EMBL" id="CAJVPT010002366">
    <property type="protein sequence ID" value="CAG8479904.1"/>
    <property type="molecule type" value="Genomic_DNA"/>
</dbReference>
<evidence type="ECO:0000313" key="1">
    <source>
        <dbReference type="EMBL" id="CAG8479904.1"/>
    </source>
</evidence>
<keyword evidence="2" id="KW-1185">Reference proteome</keyword>
<proteinExistence type="predicted"/>
<gene>
    <name evidence="1" type="ORF">ACOLOM_LOCUS1947</name>
</gene>
<comment type="caution">
    <text evidence="1">The sequence shown here is derived from an EMBL/GenBank/DDBJ whole genome shotgun (WGS) entry which is preliminary data.</text>
</comment>
<reference evidence="1" key="1">
    <citation type="submission" date="2021-06" db="EMBL/GenBank/DDBJ databases">
        <authorList>
            <person name="Kallberg Y."/>
            <person name="Tangrot J."/>
            <person name="Rosling A."/>
        </authorList>
    </citation>
    <scope>NUCLEOTIDE SEQUENCE</scope>
    <source>
        <strain evidence="1">CL356</strain>
    </source>
</reference>
<dbReference type="Proteomes" id="UP000789525">
    <property type="component" value="Unassembled WGS sequence"/>
</dbReference>
<evidence type="ECO:0000313" key="2">
    <source>
        <dbReference type="Proteomes" id="UP000789525"/>
    </source>
</evidence>
<accession>A0ACA9KL91</accession>
<organism evidence="1 2">
    <name type="scientific">Acaulospora colombiana</name>
    <dbReference type="NCBI Taxonomy" id="27376"/>
    <lineage>
        <taxon>Eukaryota</taxon>
        <taxon>Fungi</taxon>
        <taxon>Fungi incertae sedis</taxon>
        <taxon>Mucoromycota</taxon>
        <taxon>Glomeromycotina</taxon>
        <taxon>Glomeromycetes</taxon>
        <taxon>Diversisporales</taxon>
        <taxon>Acaulosporaceae</taxon>
        <taxon>Acaulospora</taxon>
    </lineage>
</organism>